<reference evidence="1" key="2">
    <citation type="journal article" date="2015" name="Data Brief">
        <title>Shoot transcriptome of the giant reed, Arundo donax.</title>
        <authorList>
            <person name="Barrero R.A."/>
            <person name="Guerrero F.D."/>
            <person name="Moolhuijzen P."/>
            <person name="Goolsby J.A."/>
            <person name="Tidwell J."/>
            <person name="Bellgard S.E."/>
            <person name="Bellgard M.I."/>
        </authorList>
    </citation>
    <scope>NUCLEOTIDE SEQUENCE</scope>
    <source>
        <tissue evidence="1">Shoot tissue taken approximately 20 cm above the soil surface</tissue>
    </source>
</reference>
<evidence type="ECO:0000313" key="1">
    <source>
        <dbReference type="EMBL" id="JAD16144.1"/>
    </source>
</evidence>
<name>A0A0A8XQL4_ARUDO</name>
<dbReference type="EMBL" id="GBRH01281751">
    <property type="protein sequence ID" value="JAD16144.1"/>
    <property type="molecule type" value="Transcribed_RNA"/>
</dbReference>
<protein>
    <submittedName>
        <fullName evidence="1">Uncharacterized protein</fullName>
    </submittedName>
</protein>
<organism evidence="1">
    <name type="scientific">Arundo donax</name>
    <name type="common">Giant reed</name>
    <name type="synonym">Donax arundinaceus</name>
    <dbReference type="NCBI Taxonomy" id="35708"/>
    <lineage>
        <taxon>Eukaryota</taxon>
        <taxon>Viridiplantae</taxon>
        <taxon>Streptophyta</taxon>
        <taxon>Embryophyta</taxon>
        <taxon>Tracheophyta</taxon>
        <taxon>Spermatophyta</taxon>
        <taxon>Magnoliopsida</taxon>
        <taxon>Liliopsida</taxon>
        <taxon>Poales</taxon>
        <taxon>Poaceae</taxon>
        <taxon>PACMAD clade</taxon>
        <taxon>Arundinoideae</taxon>
        <taxon>Arundineae</taxon>
        <taxon>Arundo</taxon>
    </lineage>
</organism>
<proteinExistence type="predicted"/>
<dbReference type="AlphaFoldDB" id="A0A0A8XQL4"/>
<sequence length="42" mass="4802">MFFYCSINLSVNFVALQQQQISHTTNSYIVALCIHLPFLPAK</sequence>
<accession>A0A0A8XQL4</accession>
<reference evidence="1" key="1">
    <citation type="submission" date="2014-09" db="EMBL/GenBank/DDBJ databases">
        <authorList>
            <person name="Magalhaes I.L.F."/>
            <person name="Oliveira U."/>
            <person name="Santos F.R."/>
            <person name="Vidigal T.H.D.A."/>
            <person name="Brescovit A.D."/>
            <person name="Santos A.J."/>
        </authorList>
    </citation>
    <scope>NUCLEOTIDE SEQUENCE</scope>
    <source>
        <tissue evidence="1">Shoot tissue taken approximately 20 cm above the soil surface</tissue>
    </source>
</reference>